<dbReference type="KEGG" id="cbak:DA792_20270"/>
<proteinExistence type="predicted"/>
<dbReference type="Proteomes" id="UP000241447">
    <property type="component" value="Chromosome"/>
</dbReference>
<dbReference type="RefSeq" id="WP_107722393.1">
    <property type="nucleotide sequence ID" value="NZ_CP028475.1"/>
</dbReference>
<evidence type="ECO:0008006" key="3">
    <source>
        <dbReference type="Google" id="ProtNLM"/>
    </source>
</evidence>
<name>A0A2R4M7E2_9RHOB</name>
<protein>
    <recommendedName>
        <fullName evidence="3">Sulfotransferase family protein</fullName>
    </recommendedName>
</protein>
<sequence length="265" mass="28924">MSRRILIHAGFHKTGTTTLQDTLFRNAATLLPHAEVYLQEGVLLTPLRRAVLGFSGNRCKATKAEITARAIDFFSLLDLSDPRPVLISSESLAGHFPGSSGVSKYGPAPIAIALIRDAWVTVTGSAAGFEVYYSTRRTGWLASCHWQRLKANRCTLSLTEFEAKYPEAADLDRILEDIRGRLGAEAVFTAAIEDIDHPVDPILALLGLSDLKPLLTLPRNANTFPGGDARDRLLALNRSNTWGAAYQKAREAIVNPTTTETPDQL</sequence>
<dbReference type="InterPro" id="IPR027417">
    <property type="entry name" value="P-loop_NTPase"/>
</dbReference>
<gene>
    <name evidence="1" type="ORF">DA792_20270</name>
</gene>
<reference evidence="1 2" key="1">
    <citation type="submission" date="2018-03" db="EMBL/GenBank/DDBJ databases">
        <title>The Complete Genome of Celeribacter baekdonensis strain LH4, a Thiosulfate-Oxidizing Alphaproteobacterium Isolated from Gulf of Mexico Continental Slope Sediments.</title>
        <authorList>
            <person name="Flood B.E."/>
            <person name="Bailey J.V."/>
            <person name="Leprich D."/>
        </authorList>
    </citation>
    <scope>NUCLEOTIDE SEQUENCE [LARGE SCALE GENOMIC DNA]</scope>
    <source>
        <strain evidence="1 2">LH4</strain>
    </source>
</reference>
<dbReference type="OrthoDB" id="7705857at2"/>
<accession>A0A2R4M7E2</accession>
<dbReference type="SUPFAM" id="SSF52540">
    <property type="entry name" value="P-loop containing nucleoside triphosphate hydrolases"/>
    <property type="match status" value="1"/>
</dbReference>
<dbReference type="AlphaFoldDB" id="A0A2R4M7E2"/>
<organism evidence="1 2">
    <name type="scientific">Celeribacter baekdonensis</name>
    <dbReference type="NCBI Taxonomy" id="875171"/>
    <lineage>
        <taxon>Bacteria</taxon>
        <taxon>Pseudomonadati</taxon>
        <taxon>Pseudomonadota</taxon>
        <taxon>Alphaproteobacteria</taxon>
        <taxon>Rhodobacterales</taxon>
        <taxon>Roseobacteraceae</taxon>
        <taxon>Celeribacter</taxon>
    </lineage>
</organism>
<dbReference type="EMBL" id="CP028475">
    <property type="protein sequence ID" value="AVW93130.1"/>
    <property type="molecule type" value="Genomic_DNA"/>
</dbReference>
<evidence type="ECO:0000313" key="1">
    <source>
        <dbReference type="EMBL" id="AVW93130.1"/>
    </source>
</evidence>
<evidence type="ECO:0000313" key="2">
    <source>
        <dbReference type="Proteomes" id="UP000241447"/>
    </source>
</evidence>